<dbReference type="Pfam" id="PF12833">
    <property type="entry name" value="HTH_18"/>
    <property type="match status" value="1"/>
</dbReference>
<dbReference type="Proteomes" id="UP000321726">
    <property type="component" value="Unassembled WGS sequence"/>
</dbReference>
<dbReference type="Pfam" id="PF02311">
    <property type="entry name" value="AraC_binding"/>
    <property type="match status" value="1"/>
</dbReference>
<dbReference type="AlphaFoldDB" id="A0A1M7LL14"/>
<evidence type="ECO:0000259" key="5">
    <source>
        <dbReference type="PROSITE" id="PS01124"/>
    </source>
</evidence>
<dbReference type="PROSITE" id="PS01124">
    <property type="entry name" value="HTH_ARAC_FAMILY_2"/>
    <property type="match status" value="1"/>
</dbReference>
<dbReference type="Proteomes" id="UP000184123">
    <property type="component" value="Unassembled WGS sequence"/>
</dbReference>
<gene>
    <name evidence="6" type="ORF">HCU01_32300</name>
    <name evidence="7" type="ORF">SAMN05660971_03863</name>
</gene>
<dbReference type="InterPro" id="IPR003313">
    <property type="entry name" value="AraC-bd"/>
</dbReference>
<dbReference type="PANTHER" id="PTHR46796">
    <property type="entry name" value="HTH-TYPE TRANSCRIPTIONAL ACTIVATOR RHAS-RELATED"/>
    <property type="match status" value="1"/>
</dbReference>
<protein>
    <submittedName>
        <fullName evidence="6">AraC family transcriptional regulator</fullName>
    </submittedName>
    <submittedName>
        <fullName evidence="7">AraC-type DNA-binding protein</fullName>
    </submittedName>
</protein>
<dbReference type="GO" id="GO:0003700">
    <property type="term" value="F:DNA-binding transcription factor activity"/>
    <property type="evidence" value="ECO:0007669"/>
    <property type="project" value="InterPro"/>
</dbReference>
<dbReference type="InterPro" id="IPR037923">
    <property type="entry name" value="HTH-like"/>
</dbReference>
<keyword evidence="1" id="KW-0805">Transcription regulation</keyword>
<dbReference type="InterPro" id="IPR014710">
    <property type="entry name" value="RmlC-like_jellyroll"/>
</dbReference>
<dbReference type="EMBL" id="BJXU01000137">
    <property type="protein sequence ID" value="GEN25281.1"/>
    <property type="molecule type" value="Genomic_DNA"/>
</dbReference>
<dbReference type="OrthoDB" id="9809338at2"/>
<keyword evidence="9" id="KW-1185">Reference proteome</keyword>
<name>A0A1M7LL14_9GAMM</name>
<evidence type="ECO:0000256" key="2">
    <source>
        <dbReference type="ARBA" id="ARBA00023125"/>
    </source>
</evidence>
<reference evidence="7 8" key="1">
    <citation type="submission" date="2016-11" db="EMBL/GenBank/DDBJ databases">
        <authorList>
            <person name="Jaros S."/>
            <person name="Januszkiewicz K."/>
            <person name="Wedrychowicz H."/>
        </authorList>
    </citation>
    <scope>NUCLEOTIDE SEQUENCE [LARGE SCALE GENOMIC DNA]</scope>
    <source>
        <strain evidence="7 8">DSM 4740</strain>
    </source>
</reference>
<keyword evidence="4" id="KW-0804">Transcription</keyword>
<evidence type="ECO:0000256" key="4">
    <source>
        <dbReference type="ARBA" id="ARBA00023163"/>
    </source>
</evidence>
<dbReference type="InterPro" id="IPR018062">
    <property type="entry name" value="HTH_AraC-typ_CS"/>
</dbReference>
<dbReference type="InterPro" id="IPR009057">
    <property type="entry name" value="Homeodomain-like_sf"/>
</dbReference>
<accession>A0A1M7LL14</accession>
<evidence type="ECO:0000313" key="9">
    <source>
        <dbReference type="Proteomes" id="UP000321726"/>
    </source>
</evidence>
<dbReference type="GO" id="GO:0043565">
    <property type="term" value="F:sequence-specific DNA binding"/>
    <property type="evidence" value="ECO:0007669"/>
    <property type="project" value="InterPro"/>
</dbReference>
<dbReference type="PANTHER" id="PTHR46796:SF2">
    <property type="entry name" value="TRANSCRIPTIONAL REGULATORY PROTEIN"/>
    <property type="match status" value="1"/>
</dbReference>
<dbReference type="EMBL" id="FRCA01000013">
    <property type="protein sequence ID" value="SHM78891.1"/>
    <property type="molecule type" value="Genomic_DNA"/>
</dbReference>
<dbReference type="InterPro" id="IPR050204">
    <property type="entry name" value="AraC_XylS_family_regulators"/>
</dbReference>
<proteinExistence type="predicted"/>
<dbReference type="PROSITE" id="PS00041">
    <property type="entry name" value="HTH_ARAC_FAMILY_1"/>
    <property type="match status" value="1"/>
</dbReference>
<dbReference type="Gene3D" id="2.60.120.10">
    <property type="entry name" value="Jelly Rolls"/>
    <property type="match status" value="1"/>
</dbReference>
<dbReference type="Gene3D" id="1.10.10.60">
    <property type="entry name" value="Homeodomain-like"/>
    <property type="match status" value="1"/>
</dbReference>
<reference evidence="6 9" key="2">
    <citation type="submission" date="2019-07" db="EMBL/GenBank/DDBJ databases">
        <title>Whole genome shotgun sequence of Halomonas cupida NBRC 102219.</title>
        <authorList>
            <person name="Hosoyama A."/>
            <person name="Uohara A."/>
            <person name="Ohji S."/>
            <person name="Ichikawa N."/>
        </authorList>
    </citation>
    <scope>NUCLEOTIDE SEQUENCE [LARGE SCALE GENOMIC DNA]</scope>
    <source>
        <strain evidence="6 9">NBRC 102219</strain>
    </source>
</reference>
<dbReference type="SUPFAM" id="SSF46689">
    <property type="entry name" value="Homeodomain-like"/>
    <property type="match status" value="2"/>
</dbReference>
<keyword evidence="2 7" id="KW-0238">DNA-binding</keyword>
<organism evidence="7 8">
    <name type="scientific">Halomonas cupida</name>
    <dbReference type="NCBI Taxonomy" id="44933"/>
    <lineage>
        <taxon>Bacteria</taxon>
        <taxon>Pseudomonadati</taxon>
        <taxon>Pseudomonadota</taxon>
        <taxon>Gammaproteobacteria</taxon>
        <taxon>Oceanospirillales</taxon>
        <taxon>Halomonadaceae</taxon>
        <taxon>Halomonas</taxon>
    </lineage>
</organism>
<evidence type="ECO:0000313" key="7">
    <source>
        <dbReference type="EMBL" id="SHM78891.1"/>
    </source>
</evidence>
<evidence type="ECO:0000256" key="3">
    <source>
        <dbReference type="ARBA" id="ARBA00023159"/>
    </source>
</evidence>
<evidence type="ECO:0000313" key="6">
    <source>
        <dbReference type="EMBL" id="GEN25281.1"/>
    </source>
</evidence>
<dbReference type="InterPro" id="IPR018060">
    <property type="entry name" value="HTH_AraC"/>
</dbReference>
<sequence length="279" mass="31359">MPYKPQPHPASRFLRDPRLPWLEIRRVRAGNAFNHGMHSHDCHSFGAIVSGHSEYRNGRHCTDVSRGDTVIINAEDRHACNSVSTSPWSYDMIYLDSHWLAQRCPAAAGDTGLDVPMFSATTSRNPRLHHALMALADALDSSAITRLERESHAETLAGILRETLHPHQPADVPPERLARVMEFMAAERQRDIGLEELCRIADCGATSLIAAFRRHYGVTPHAALVDLRIRQARQRLRHGEAIAEVALDCGFSDQAHLQRTFKRLLATTPAHYQGRRLRP</sequence>
<dbReference type="SUPFAM" id="SSF51215">
    <property type="entry name" value="Regulatory protein AraC"/>
    <property type="match status" value="1"/>
</dbReference>
<evidence type="ECO:0000313" key="8">
    <source>
        <dbReference type="Proteomes" id="UP000184123"/>
    </source>
</evidence>
<dbReference type="SMART" id="SM00342">
    <property type="entry name" value="HTH_ARAC"/>
    <property type="match status" value="1"/>
</dbReference>
<feature type="domain" description="HTH araC/xylS-type" evidence="5">
    <location>
        <begin position="178"/>
        <end position="275"/>
    </location>
</feature>
<dbReference type="RefSeq" id="WP_073436844.1">
    <property type="nucleotide sequence ID" value="NZ_BJXU01000137.1"/>
</dbReference>
<dbReference type="STRING" id="44933.SAMN05660971_03863"/>
<keyword evidence="3" id="KW-0010">Activator</keyword>
<evidence type="ECO:0000256" key="1">
    <source>
        <dbReference type="ARBA" id="ARBA00023015"/>
    </source>
</evidence>